<proteinExistence type="predicted"/>
<dbReference type="OrthoDB" id="298793at2759"/>
<name>A0A8S1NKB4_9CILI</name>
<sequence length="418" mass="49283">MNARYQMLSVSQTHENELSIERQNSPLKTDQIQITKDIPNQEFQNIFVQFFLGQRLLQAYDKEKDLNYITEIQYILGSIAKKSLISKETLLNLNVIQIALKVLNLEIEYDDHCMLSLVYLITTFVEIDTLTFSDQNKLLLLTILEKLCKKLLLINYLDLDIQQEESSNEIQYSLLSQIIYFLNLFISKSGLPFDLTKYQNIWKIIIQIAFLIQDVSSLQISALQIIAEILKQSDKQKLIVFQTNPQILFQSLQVLENHIDYNTINNCIRLQASLILKNLFSICNQEMIDDIHFNKIPFYFLELMKLEEHKKVFYHQIEALYHLCNQSTFEQCIEIYENGLLSLIVSYLQEIKDTHNFVLCKNLLKLIQVILEQSLNDEKLNAYFKQYNIQQYLNEIIINCKNQNTVRRATKILNYFNI</sequence>
<keyword evidence="2" id="KW-1185">Reference proteome</keyword>
<reference evidence="1" key="1">
    <citation type="submission" date="2021-01" db="EMBL/GenBank/DDBJ databases">
        <authorList>
            <consortium name="Genoscope - CEA"/>
            <person name="William W."/>
        </authorList>
    </citation>
    <scope>NUCLEOTIDE SEQUENCE</scope>
</reference>
<accession>A0A8S1NKB4</accession>
<evidence type="ECO:0000313" key="2">
    <source>
        <dbReference type="Proteomes" id="UP000692954"/>
    </source>
</evidence>
<gene>
    <name evidence="1" type="ORF">PSON_ATCC_30995.1.T0610098</name>
</gene>
<comment type="caution">
    <text evidence="1">The sequence shown here is derived from an EMBL/GenBank/DDBJ whole genome shotgun (WGS) entry which is preliminary data.</text>
</comment>
<dbReference type="AlphaFoldDB" id="A0A8S1NKB4"/>
<organism evidence="1 2">
    <name type="scientific">Paramecium sonneborni</name>
    <dbReference type="NCBI Taxonomy" id="65129"/>
    <lineage>
        <taxon>Eukaryota</taxon>
        <taxon>Sar</taxon>
        <taxon>Alveolata</taxon>
        <taxon>Ciliophora</taxon>
        <taxon>Intramacronucleata</taxon>
        <taxon>Oligohymenophorea</taxon>
        <taxon>Peniculida</taxon>
        <taxon>Parameciidae</taxon>
        <taxon>Paramecium</taxon>
    </lineage>
</organism>
<protein>
    <submittedName>
        <fullName evidence="1">Uncharacterized protein</fullName>
    </submittedName>
</protein>
<dbReference type="Proteomes" id="UP000692954">
    <property type="component" value="Unassembled WGS sequence"/>
</dbReference>
<evidence type="ECO:0000313" key="1">
    <source>
        <dbReference type="EMBL" id="CAD8093667.1"/>
    </source>
</evidence>
<dbReference type="EMBL" id="CAJJDN010000061">
    <property type="protein sequence ID" value="CAD8093667.1"/>
    <property type="molecule type" value="Genomic_DNA"/>
</dbReference>